<keyword evidence="3" id="KW-1003">Cell membrane</keyword>
<dbReference type="SUPFAM" id="SSF161098">
    <property type="entry name" value="MetI-like"/>
    <property type="match status" value="1"/>
</dbReference>
<keyword evidence="4 7" id="KW-0812">Transmembrane</keyword>
<sequence>MPKINFFKKNSHSKSRQKQKIGISRKQNLIGWAFIIPGAILIFLFYFYPIGKSFFLSLQGGAGLNLRFAGLANYKRLISDSLFTQSLFNVCIYLLIQVPIMITLALILAGLLNDQQIKFRSFFRTAIFLPCATSLVSYAIIFRSMFALDGFVNTILLNLNLIANPINWIGQPWTARLLIVLGLTWRWTGYNMIFYLAGLQNIDPAIYEAAKIDGASAFDRLTKITIPMLKPIILLTTIMSTNGTLQIFDETKNLTNGGPANATLSVSQYIYRLSFEYVPRFGYAAAIAFVVFILVAVLAMLQVKVGDKR</sequence>
<accession>A0A1I4JXV3</accession>
<feature type="domain" description="ABC transmembrane type-1" evidence="8">
    <location>
        <begin position="83"/>
        <end position="302"/>
    </location>
</feature>
<keyword evidence="5 7" id="KW-1133">Transmembrane helix</keyword>
<dbReference type="CDD" id="cd06261">
    <property type="entry name" value="TM_PBP2"/>
    <property type="match status" value="1"/>
</dbReference>
<evidence type="ECO:0000256" key="4">
    <source>
        <dbReference type="ARBA" id="ARBA00022692"/>
    </source>
</evidence>
<dbReference type="InterPro" id="IPR035906">
    <property type="entry name" value="MetI-like_sf"/>
</dbReference>
<dbReference type="InterPro" id="IPR051393">
    <property type="entry name" value="ABC_transporter_permease"/>
</dbReference>
<feature type="transmembrane region" description="Helical" evidence="7">
    <location>
        <begin position="121"/>
        <end position="140"/>
    </location>
</feature>
<keyword evidence="2 7" id="KW-0813">Transport</keyword>
<dbReference type="PROSITE" id="PS50928">
    <property type="entry name" value="ABC_TM1"/>
    <property type="match status" value="1"/>
</dbReference>
<dbReference type="PANTHER" id="PTHR30193:SF37">
    <property type="entry name" value="INNER MEMBRANE ABC TRANSPORTER PERMEASE PROTEIN YCJO"/>
    <property type="match status" value="1"/>
</dbReference>
<proteinExistence type="inferred from homology"/>
<dbReference type="RefSeq" id="WP_089861921.1">
    <property type="nucleotide sequence ID" value="NZ_FOTI01000026.1"/>
</dbReference>
<evidence type="ECO:0000256" key="2">
    <source>
        <dbReference type="ARBA" id="ARBA00022448"/>
    </source>
</evidence>
<name>A0A1I4JXV3_9FIRM</name>
<keyword evidence="10" id="KW-1185">Reference proteome</keyword>
<dbReference type="PANTHER" id="PTHR30193">
    <property type="entry name" value="ABC TRANSPORTER PERMEASE PROTEIN"/>
    <property type="match status" value="1"/>
</dbReference>
<evidence type="ECO:0000256" key="7">
    <source>
        <dbReference type="RuleBase" id="RU363032"/>
    </source>
</evidence>
<feature type="transmembrane region" description="Helical" evidence="7">
    <location>
        <begin position="29"/>
        <end position="48"/>
    </location>
</feature>
<dbReference type="Pfam" id="PF00528">
    <property type="entry name" value="BPD_transp_1"/>
    <property type="match status" value="1"/>
</dbReference>
<evidence type="ECO:0000256" key="1">
    <source>
        <dbReference type="ARBA" id="ARBA00004651"/>
    </source>
</evidence>
<evidence type="ECO:0000256" key="6">
    <source>
        <dbReference type="ARBA" id="ARBA00023136"/>
    </source>
</evidence>
<dbReference type="EMBL" id="FOTI01000026">
    <property type="protein sequence ID" value="SFL71161.1"/>
    <property type="molecule type" value="Genomic_DNA"/>
</dbReference>
<dbReference type="Gene3D" id="1.10.3720.10">
    <property type="entry name" value="MetI-like"/>
    <property type="match status" value="1"/>
</dbReference>
<dbReference type="Proteomes" id="UP000199006">
    <property type="component" value="Unassembled WGS sequence"/>
</dbReference>
<keyword evidence="6 7" id="KW-0472">Membrane</keyword>
<dbReference type="OrthoDB" id="9774308at2"/>
<dbReference type="AlphaFoldDB" id="A0A1I4JXV3"/>
<gene>
    <name evidence="9" type="ORF">SAMN02983006_01843</name>
</gene>
<evidence type="ECO:0000256" key="3">
    <source>
        <dbReference type="ARBA" id="ARBA00022475"/>
    </source>
</evidence>
<comment type="subcellular location">
    <subcellularLocation>
        <location evidence="1 7">Cell membrane</location>
        <topology evidence="1 7">Multi-pass membrane protein</topology>
    </subcellularLocation>
</comment>
<evidence type="ECO:0000259" key="8">
    <source>
        <dbReference type="PROSITE" id="PS50928"/>
    </source>
</evidence>
<evidence type="ECO:0000313" key="9">
    <source>
        <dbReference type="EMBL" id="SFL71161.1"/>
    </source>
</evidence>
<feature type="transmembrane region" description="Helical" evidence="7">
    <location>
        <begin position="175"/>
        <end position="197"/>
    </location>
</feature>
<dbReference type="InterPro" id="IPR000515">
    <property type="entry name" value="MetI-like"/>
</dbReference>
<evidence type="ECO:0000256" key="5">
    <source>
        <dbReference type="ARBA" id="ARBA00022989"/>
    </source>
</evidence>
<protein>
    <submittedName>
        <fullName evidence="9">Lactose/L-arabinose transport system permease protein</fullName>
    </submittedName>
</protein>
<reference evidence="9 10" key="1">
    <citation type="submission" date="2016-10" db="EMBL/GenBank/DDBJ databases">
        <authorList>
            <person name="de Groot N.N."/>
        </authorList>
    </citation>
    <scope>NUCLEOTIDE SEQUENCE [LARGE SCALE GENOMIC DNA]</scope>
    <source>
        <strain evidence="9 10">ATCC 51327</strain>
    </source>
</reference>
<evidence type="ECO:0000313" key="10">
    <source>
        <dbReference type="Proteomes" id="UP000199006"/>
    </source>
</evidence>
<dbReference type="STRING" id="29563.SAMN02983006_01843"/>
<dbReference type="GO" id="GO:0055085">
    <property type="term" value="P:transmembrane transport"/>
    <property type="evidence" value="ECO:0007669"/>
    <property type="project" value="InterPro"/>
</dbReference>
<feature type="transmembrane region" description="Helical" evidence="7">
    <location>
        <begin position="87"/>
        <end position="109"/>
    </location>
</feature>
<dbReference type="GO" id="GO:0005886">
    <property type="term" value="C:plasma membrane"/>
    <property type="evidence" value="ECO:0007669"/>
    <property type="project" value="UniProtKB-SubCell"/>
</dbReference>
<feature type="transmembrane region" description="Helical" evidence="7">
    <location>
        <begin position="281"/>
        <end position="301"/>
    </location>
</feature>
<comment type="similarity">
    <text evidence="7">Belongs to the binding-protein-dependent transport system permease family.</text>
</comment>
<organism evidence="9 10">
    <name type="scientific">Halanaerobium salsuginis</name>
    <dbReference type="NCBI Taxonomy" id="29563"/>
    <lineage>
        <taxon>Bacteria</taxon>
        <taxon>Bacillati</taxon>
        <taxon>Bacillota</taxon>
        <taxon>Clostridia</taxon>
        <taxon>Halanaerobiales</taxon>
        <taxon>Halanaerobiaceae</taxon>
        <taxon>Halanaerobium</taxon>
    </lineage>
</organism>